<feature type="domain" description="Molybdopterin cofactor biosynthesis C (MoaC)" evidence="8">
    <location>
        <begin position="19"/>
        <end position="154"/>
    </location>
</feature>
<dbReference type="InterPro" id="IPR002820">
    <property type="entry name" value="Mopterin_CF_biosynth-C_dom"/>
</dbReference>
<proteinExistence type="inferred from homology"/>
<dbReference type="InterPro" id="IPR050105">
    <property type="entry name" value="MoCo_biosynth_MoaA/MoaC"/>
</dbReference>
<comment type="similarity">
    <text evidence="7">Belongs to the MoaC family.</text>
</comment>
<dbReference type="InterPro" id="IPR036522">
    <property type="entry name" value="MoaC_sf"/>
</dbReference>
<dbReference type="PANTHER" id="PTHR22960">
    <property type="entry name" value="MOLYBDOPTERIN COFACTOR SYNTHESIS PROTEIN A"/>
    <property type="match status" value="1"/>
</dbReference>
<dbReference type="UniPathway" id="UPA00344"/>
<dbReference type="Pfam" id="PF01967">
    <property type="entry name" value="MoaC"/>
    <property type="match status" value="1"/>
</dbReference>
<evidence type="ECO:0000313" key="10">
    <source>
        <dbReference type="Proteomes" id="UP000587760"/>
    </source>
</evidence>
<comment type="catalytic activity">
    <reaction evidence="1 7">
        <text>(8S)-3',8-cyclo-7,8-dihydroguanosine 5'-triphosphate = cyclic pyranopterin phosphate + diphosphate</text>
        <dbReference type="Rhea" id="RHEA:49580"/>
        <dbReference type="ChEBI" id="CHEBI:33019"/>
        <dbReference type="ChEBI" id="CHEBI:59648"/>
        <dbReference type="ChEBI" id="CHEBI:131766"/>
        <dbReference type="EC" id="4.6.1.17"/>
    </reaction>
</comment>
<name>A0A841RDC5_9SPIO</name>
<dbReference type="GO" id="GO:0006777">
    <property type="term" value="P:Mo-molybdopterin cofactor biosynthetic process"/>
    <property type="evidence" value="ECO:0007669"/>
    <property type="project" value="UniProtKB-UniRule"/>
</dbReference>
<dbReference type="SUPFAM" id="SSF55040">
    <property type="entry name" value="Molybdenum cofactor biosynthesis protein C, MoaC"/>
    <property type="match status" value="1"/>
</dbReference>
<dbReference type="Gene3D" id="3.30.70.640">
    <property type="entry name" value="Molybdopterin cofactor biosynthesis C (MoaC) domain"/>
    <property type="match status" value="1"/>
</dbReference>
<comment type="subunit">
    <text evidence="7">Homohexamer; trimer of dimers.</text>
</comment>
<comment type="pathway">
    <text evidence="2 7">Cofactor biosynthesis; molybdopterin biosynthesis.</text>
</comment>
<evidence type="ECO:0000256" key="7">
    <source>
        <dbReference type="HAMAP-Rule" id="MF_01224"/>
    </source>
</evidence>
<protein>
    <recommendedName>
        <fullName evidence="3 7">Cyclic pyranopterin monophosphate synthase</fullName>
        <ecNumber evidence="3 7">4.6.1.17</ecNumber>
    </recommendedName>
    <alternativeName>
        <fullName evidence="7">Molybdenum cofactor biosynthesis protein C</fullName>
    </alternativeName>
</protein>
<feature type="active site" evidence="7">
    <location>
        <position position="132"/>
    </location>
</feature>
<dbReference type="InterPro" id="IPR023045">
    <property type="entry name" value="MoaC"/>
</dbReference>
<evidence type="ECO:0000256" key="3">
    <source>
        <dbReference type="ARBA" id="ARBA00012575"/>
    </source>
</evidence>
<dbReference type="GO" id="GO:0061799">
    <property type="term" value="F:cyclic pyranopterin monophosphate synthase activity"/>
    <property type="evidence" value="ECO:0007669"/>
    <property type="project" value="UniProtKB-UniRule"/>
</dbReference>
<evidence type="ECO:0000256" key="6">
    <source>
        <dbReference type="ARBA" id="ARBA00055087"/>
    </source>
</evidence>
<dbReference type="NCBIfam" id="NF006870">
    <property type="entry name" value="PRK09364.1"/>
    <property type="match status" value="1"/>
</dbReference>
<keyword evidence="4 7" id="KW-0501">Molybdenum cofactor biosynthesis</keyword>
<dbReference type="EC" id="4.6.1.17" evidence="3 7"/>
<keyword evidence="5 7" id="KW-0456">Lyase</keyword>
<evidence type="ECO:0000256" key="2">
    <source>
        <dbReference type="ARBA" id="ARBA00005046"/>
    </source>
</evidence>
<dbReference type="InterPro" id="IPR047594">
    <property type="entry name" value="MoaC_bact/euk"/>
</dbReference>
<feature type="binding site" evidence="7">
    <location>
        <begin position="79"/>
        <end position="81"/>
    </location>
    <ligand>
        <name>substrate</name>
    </ligand>
</feature>
<feature type="binding site" evidence="7">
    <location>
        <begin position="117"/>
        <end position="118"/>
    </location>
    <ligand>
        <name>substrate</name>
    </ligand>
</feature>
<comment type="function">
    <text evidence="6 7">Catalyzes the conversion of (8S)-3',8-cyclo-7,8-dihydroguanosine 5'-triphosphate to cyclic pyranopterin monophosphate (cPMP).</text>
</comment>
<sequence length="165" mass="17958">MADEKNELTHTDEAGKAKMVDVGHKDDTRRVARASGEIRMKRETLELVKNNAMKKGDVLAVARVAGIMAAKQTHALIPMCHPLLLTSVKVDFHINDEESKIEIYGEAALTGKTGVEMEALQAVSTAALTIFDMCKAVEHTMEIGAIRVISKEGGKSGSWRNENAL</sequence>
<dbReference type="NCBIfam" id="TIGR00581">
    <property type="entry name" value="moaC"/>
    <property type="match status" value="1"/>
</dbReference>
<evidence type="ECO:0000256" key="5">
    <source>
        <dbReference type="ARBA" id="ARBA00023239"/>
    </source>
</evidence>
<dbReference type="CDD" id="cd01420">
    <property type="entry name" value="MoaC_PE"/>
    <property type="match status" value="1"/>
</dbReference>
<keyword evidence="10" id="KW-1185">Reference proteome</keyword>
<dbReference type="Proteomes" id="UP000587760">
    <property type="component" value="Unassembled WGS sequence"/>
</dbReference>
<evidence type="ECO:0000259" key="8">
    <source>
        <dbReference type="Pfam" id="PF01967"/>
    </source>
</evidence>
<dbReference type="HAMAP" id="MF_01224_B">
    <property type="entry name" value="MoaC_B"/>
    <property type="match status" value="1"/>
</dbReference>
<evidence type="ECO:0000256" key="1">
    <source>
        <dbReference type="ARBA" id="ARBA00001637"/>
    </source>
</evidence>
<dbReference type="RefSeq" id="WP_281389149.1">
    <property type="nucleotide sequence ID" value="NZ_JACHGJ010000009.1"/>
</dbReference>
<comment type="caution">
    <text evidence="9">The sequence shown here is derived from an EMBL/GenBank/DDBJ whole genome shotgun (WGS) entry which is preliminary data.</text>
</comment>
<dbReference type="AlphaFoldDB" id="A0A841RDC5"/>
<gene>
    <name evidence="7" type="primary">moaC</name>
    <name evidence="9" type="ORF">HNR50_003723</name>
</gene>
<dbReference type="EMBL" id="JACHGJ010000009">
    <property type="protein sequence ID" value="MBB6482035.1"/>
    <property type="molecule type" value="Genomic_DNA"/>
</dbReference>
<evidence type="ECO:0000256" key="4">
    <source>
        <dbReference type="ARBA" id="ARBA00023150"/>
    </source>
</evidence>
<evidence type="ECO:0000313" key="9">
    <source>
        <dbReference type="EMBL" id="MBB6482035.1"/>
    </source>
</evidence>
<accession>A0A841RDC5</accession>
<reference evidence="9 10" key="1">
    <citation type="submission" date="2020-08" db="EMBL/GenBank/DDBJ databases">
        <title>Genomic Encyclopedia of Type Strains, Phase IV (KMG-IV): sequencing the most valuable type-strain genomes for metagenomic binning, comparative biology and taxonomic classification.</title>
        <authorList>
            <person name="Goeker M."/>
        </authorList>
    </citation>
    <scope>NUCLEOTIDE SEQUENCE [LARGE SCALE GENOMIC DNA]</scope>
    <source>
        <strain evidence="9 10">DSM 2461</strain>
    </source>
</reference>
<organism evidence="9 10">
    <name type="scientific">Spirochaeta isovalerica</name>
    <dbReference type="NCBI Taxonomy" id="150"/>
    <lineage>
        <taxon>Bacteria</taxon>
        <taxon>Pseudomonadati</taxon>
        <taxon>Spirochaetota</taxon>
        <taxon>Spirochaetia</taxon>
        <taxon>Spirochaetales</taxon>
        <taxon>Spirochaetaceae</taxon>
        <taxon>Spirochaeta</taxon>
    </lineage>
</organism>